<comment type="caution">
    <text evidence="2">The sequence shown here is derived from an EMBL/GenBank/DDBJ whole genome shotgun (WGS) entry which is preliminary data.</text>
</comment>
<accession>A0A448WHQ5</accession>
<gene>
    <name evidence="2" type="ORF">PXEA_LOCUS5376</name>
</gene>
<dbReference type="AlphaFoldDB" id="A0A448WHQ5"/>
<feature type="compositionally biased region" description="Polar residues" evidence="1">
    <location>
        <begin position="168"/>
        <end position="186"/>
    </location>
</feature>
<dbReference type="EMBL" id="CAAALY010013303">
    <property type="protein sequence ID" value="VEL11936.1"/>
    <property type="molecule type" value="Genomic_DNA"/>
</dbReference>
<evidence type="ECO:0000256" key="1">
    <source>
        <dbReference type="SAM" id="MobiDB-lite"/>
    </source>
</evidence>
<dbReference type="Proteomes" id="UP000784294">
    <property type="component" value="Unassembled WGS sequence"/>
</dbReference>
<reference evidence="2" key="1">
    <citation type="submission" date="2018-11" db="EMBL/GenBank/DDBJ databases">
        <authorList>
            <consortium name="Pathogen Informatics"/>
        </authorList>
    </citation>
    <scope>NUCLEOTIDE SEQUENCE</scope>
</reference>
<keyword evidence="3" id="KW-1185">Reference proteome</keyword>
<feature type="region of interest" description="Disordered" evidence="1">
    <location>
        <begin position="168"/>
        <end position="213"/>
    </location>
</feature>
<name>A0A448WHQ5_9PLAT</name>
<evidence type="ECO:0000313" key="3">
    <source>
        <dbReference type="Proteomes" id="UP000784294"/>
    </source>
</evidence>
<protein>
    <submittedName>
        <fullName evidence="2">Uncharacterized protein</fullName>
    </submittedName>
</protein>
<organism evidence="2 3">
    <name type="scientific">Protopolystoma xenopodis</name>
    <dbReference type="NCBI Taxonomy" id="117903"/>
    <lineage>
        <taxon>Eukaryota</taxon>
        <taxon>Metazoa</taxon>
        <taxon>Spiralia</taxon>
        <taxon>Lophotrochozoa</taxon>
        <taxon>Platyhelminthes</taxon>
        <taxon>Monogenea</taxon>
        <taxon>Polyopisthocotylea</taxon>
        <taxon>Polystomatidea</taxon>
        <taxon>Polystomatidae</taxon>
        <taxon>Protopolystoma</taxon>
    </lineage>
</organism>
<evidence type="ECO:0000313" key="2">
    <source>
        <dbReference type="EMBL" id="VEL11936.1"/>
    </source>
</evidence>
<proteinExistence type="predicted"/>
<sequence>MLLYGQATHIPLPPELFEDNSTSYQNLRDPDERIASTLLAEPWLHAQPVPATNVGLGPMDGTRTVRFSSLPQCFASAESRRIYICFSISISTLAPSHESAELNTSNPSRLSMAIRSLSNIWTRSNSPIGSNGFPHLERSGSFPPITQIPPQLRILLNNLIILQPNSENNTRYSQNNQSPLDHSNSLLYRPSTDEFPHSLTNITRPRSPTHDSR</sequence>